<evidence type="ECO:0000256" key="1">
    <source>
        <dbReference type="SAM" id="SignalP"/>
    </source>
</evidence>
<dbReference type="InterPro" id="IPR002181">
    <property type="entry name" value="Fibrinogen_a/b/g_C_dom"/>
</dbReference>
<dbReference type="PANTHER" id="PTHR19143">
    <property type="entry name" value="FIBRINOGEN/TENASCIN/ANGIOPOEITIN"/>
    <property type="match status" value="1"/>
</dbReference>
<feature type="domain" description="Fibrinogen C-terminal" evidence="2">
    <location>
        <begin position="36"/>
        <end position="250"/>
    </location>
</feature>
<dbReference type="Proteomes" id="UP001374579">
    <property type="component" value="Unassembled WGS sequence"/>
</dbReference>
<dbReference type="AlphaFoldDB" id="A0AAN9AQ57"/>
<feature type="signal peptide" evidence="1">
    <location>
        <begin position="1"/>
        <end position="17"/>
    </location>
</feature>
<keyword evidence="1" id="KW-0732">Signal</keyword>
<dbReference type="InterPro" id="IPR036056">
    <property type="entry name" value="Fibrinogen-like_C"/>
</dbReference>
<dbReference type="InterPro" id="IPR050373">
    <property type="entry name" value="Fibrinogen_C-term_domain"/>
</dbReference>
<gene>
    <name evidence="3" type="ORF">V1264_010701</name>
</gene>
<evidence type="ECO:0000313" key="3">
    <source>
        <dbReference type="EMBL" id="KAK7090974.1"/>
    </source>
</evidence>
<dbReference type="PANTHER" id="PTHR19143:SF458">
    <property type="entry name" value="FIBRINOGEN C-TERMINAL DOMAIN-CONTAINING PROTEIN-RELATED"/>
    <property type="match status" value="1"/>
</dbReference>
<dbReference type="InterPro" id="IPR014716">
    <property type="entry name" value="Fibrinogen_a/b/g_C_1"/>
</dbReference>
<dbReference type="PROSITE" id="PS51406">
    <property type="entry name" value="FIBRINOGEN_C_2"/>
    <property type="match status" value="1"/>
</dbReference>
<dbReference type="Pfam" id="PF00147">
    <property type="entry name" value="Fibrinogen_C"/>
    <property type="match status" value="1"/>
</dbReference>
<organism evidence="3 4">
    <name type="scientific">Littorina saxatilis</name>
    <dbReference type="NCBI Taxonomy" id="31220"/>
    <lineage>
        <taxon>Eukaryota</taxon>
        <taxon>Metazoa</taxon>
        <taxon>Spiralia</taxon>
        <taxon>Lophotrochozoa</taxon>
        <taxon>Mollusca</taxon>
        <taxon>Gastropoda</taxon>
        <taxon>Caenogastropoda</taxon>
        <taxon>Littorinimorpha</taxon>
        <taxon>Littorinoidea</taxon>
        <taxon>Littorinidae</taxon>
        <taxon>Littorina</taxon>
    </lineage>
</organism>
<protein>
    <recommendedName>
        <fullName evidence="2">Fibrinogen C-terminal domain-containing protein</fullName>
    </recommendedName>
</protein>
<name>A0AAN9AQ57_9CAEN</name>
<reference evidence="3 4" key="1">
    <citation type="submission" date="2024-02" db="EMBL/GenBank/DDBJ databases">
        <title>Chromosome-scale genome assembly of the rough periwinkle Littorina saxatilis.</title>
        <authorList>
            <person name="De Jode A."/>
            <person name="Faria R."/>
            <person name="Formenti G."/>
            <person name="Sims Y."/>
            <person name="Smith T.P."/>
            <person name="Tracey A."/>
            <person name="Wood J.M.D."/>
            <person name="Zagrodzka Z.B."/>
            <person name="Johannesson K."/>
            <person name="Butlin R.K."/>
            <person name="Leder E.H."/>
        </authorList>
    </citation>
    <scope>NUCLEOTIDE SEQUENCE [LARGE SCALE GENOMIC DNA]</scope>
    <source>
        <strain evidence="3">Snail1</strain>
        <tissue evidence="3">Muscle</tissue>
    </source>
</reference>
<sequence>MKVSIILHVLCVTAVIASYDVTMDLDAGLTGTCTCTCVSNKPKDCVEAQRYSNQSGVVMIYPNGDNTPLRVYCDHDTDGGGWLVFQRRQDGSVDFYRDFAEYQNGFGDVEGEFWLGLDTLHALTTLKNQVMRVDMTQWNGTNIFATYSDFSVSDSCNQFKLKYDNMTDGNVARDSLSLANGVTFSTKDEGKVSCATSYHGGWWYGMNCGDSNLNGLYKDSKQWGWDGIFWYSVDRFYSLKGSEMKIRPAS</sequence>
<dbReference type="CDD" id="cd00087">
    <property type="entry name" value="FReD"/>
    <property type="match status" value="1"/>
</dbReference>
<comment type="caution">
    <text evidence="3">The sequence shown here is derived from an EMBL/GenBank/DDBJ whole genome shotgun (WGS) entry which is preliminary data.</text>
</comment>
<evidence type="ECO:0000259" key="2">
    <source>
        <dbReference type="PROSITE" id="PS51406"/>
    </source>
</evidence>
<dbReference type="Gene3D" id="3.90.215.10">
    <property type="entry name" value="Gamma Fibrinogen, chain A, domain 1"/>
    <property type="match status" value="1"/>
</dbReference>
<accession>A0AAN9AQ57</accession>
<keyword evidence="4" id="KW-1185">Reference proteome</keyword>
<dbReference type="EMBL" id="JBAMIC010000024">
    <property type="protein sequence ID" value="KAK7090974.1"/>
    <property type="molecule type" value="Genomic_DNA"/>
</dbReference>
<dbReference type="GO" id="GO:0005615">
    <property type="term" value="C:extracellular space"/>
    <property type="evidence" value="ECO:0007669"/>
    <property type="project" value="TreeGrafter"/>
</dbReference>
<proteinExistence type="predicted"/>
<feature type="chain" id="PRO_5042964491" description="Fibrinogen C-terminal domain-containing protein" evidence="1">
    <location>
        <begin position="18"/>
        <end position="250"/>
    </location>
</feature>
<evidence type="ECO:0000313" key="4">
    <source>
        <dbReference type="Proteomes" id="UP001374579"/>
    </source>
</evidence>
<dbReference type="NCBIfam" id="NF040941">
    <property type="entry name" value="GGGWT_bact"/>
    <property type="match status" value="1"/>
</dbReference>
<dbReference type="SMART" id="SM00186">
    <property type="entry name" value="FBG"/>
    <property type="match status" value="1"/>
</dbReference>
<dbReference type="SUPFAM" id="SSF56496">
    <property type="entry name" value="Fibrinogen C-terminal domain-like"/>
    <property type="match status" value="1"/>
</dbReference>